<accession>D6WKZ2</accession>
<evidence type="ECO:0000256" key="2">
    <source>
        <dbReference type="PROSITE-ProRule" id="PRU00176"/>
    </source>
</evidence>
<gene>
    <name evidence="5" type="primary">AUGUSTUS-3.0.2_14271</name>
    <name evidence="5" type="ORF">TcasGA2_TC014271</name>
</gene>
<feature type="compositionally biased region" description="Polar residues" evidence="3">
    <location>
        <begin position="189"/>
        <end position="206"/>
    </location>
</feature>
<dbReference type="PANTHER" id="PTHR46589:SF1">
    <property type="entry name" value="APOPTOTIC CHROMATIN CONDENSATION INDUCER IN THE NUCLEUS"/>
    <property type="match status" value="1"/>
</dbReference>
<feature type="compositionally biased region" description="Basic residues" evidence="3">
    <location>
        <begin position="437"/>
        <end position="446"/>
    </location>
</feature>
<dbReference type="OMA" id="ESNEANC"/>
<feature type="compositionally biased region" description="Basic and acidic residues" evidence="3">
    <location>
        <begin position="301"/>
        <end position="316"/>
    </location>
</feature>
<evidence type="ECO:0000259" key="4">
    <source>
        <dbReference type="PROSITE" id="PS50102"/>
    </source>
</evidence>
<feature type="compositionally biased region" description="Basic residues" evidence="3">
    <location>
        <begin position="165"/>
        <end position="176"/>
    </location>
</feature>
<dbReference type="Pfam" id="PF16294">
    <property type="entry name" value="RSB_motif"/>
    <property type="match status" value="1"/>
</dbReference>
<dbReference type="eggNOG" id="KOG2416">
    <property type="taxonomic scope" value="Eukaryota"/>
</dbReference>
<dbReference type="Pfam" id="PF00076">
    <property type="entry name" value="RRM_1"/>
    <property type="match status" value="1"/>
</dbReference>
<feature type="compositionally biased region" description="Basic and acidic residues" evidence="3">
    <location>
        <begin position="13"/>
        <end position="25"/>
    </location>
</feature>
<dbReference type="KEGG" id="tca:658123"/>
<evidence type="ECO:0000313" key="6">
    <source>
        <dbReference type="Proteomes" id="UP000007266"/>
    </source>
</evidence>
<dbReference type="HOGENOM" id="CLU_339905_0_0_1"/>
<dbReference type="PhylomeDB" id="D6WKZ2"/>
<dbReference type="InterPro" id="IPR012677">
    <property type="entry name" value="Nucleotide-bd_a/b_plait_sf"/>
</dbReference>
<dbReference type="EMBL" id="KQ971343">
    <property type="protein sequence ID" value="EFA04040.1"/>
    <property type="molecule type" value="Genomic_DNA"/>
</dbReference>
<organism evidence="5 6">
    <name type="scientific">Tribolium castaneum</name>
    <name type="common">Red flour beetle</name>
    <dbReference type="NCBI Taxonomy" id="7070"/>
    <lineage>
        <taxon>Eukaryota</taxon>
        <taxon>Metazoa</taxon>
        <taxon>Ecdysozoa</taxon>
        <taxon>Arthropoda</taxon>
        <taxon>Hexapoda</taxon>
        <taxon>Insecta</taxon>
        <taxon>Pterygota</taxon>
        <taxon>Neoptera</taxon>
        <taxon>Endopterygota</taxon>
        <taxon>Coleoptera</taxon>
        <taxon>Polyphaga</taxon>
        <taxon>Cucujiformia</taxon>
        <taxon>Tenebrionidae</taxon>
        <taxon>Tenebrionidae incertae sedis</taxon>
        <taxon>Tribolium</taxon>
    </lineage>
</organism>
<dbReference type="PANTHER" id="PTHR46589">
    <property type="entry name" value="APOPTOTIC CHROMATIN CONDENSATION INDUCER IN THE NUCLEUS"/>
    <property type="match status" value="1"/>
</dbReference>
<dbReference type="GO" id="GO:0008380">
    <property type="term" value="P:RNA splicing"/>
    <property type="evidence" value="ECO:0000318"/>
    <property type="project" value="GO_Central"/>
</dbReference>
<feature type="region of interest" description="Disordered" evidence="3">
    <location>
        <begin position="1"/>
        <end position="478"/>
    </location>
</feature>
<reference evidence="5 6" key="1">
    <citation type="journal article" date="2008" name="Nature">
        <title>The genome of the model beetle and pest Tribolium castaneum.</title>
        <authorList>
            <consortium name="Tribolium Genome Sequencing Consortium"/>
            <person name="Richards S."/>
            <person name="Gibbs R.A."/>
            <person name="Weinstock G.M."/>
            <person name="Brown S.J."/>
            <person name="Denell R."/>
            <person name="Beeman R.W."/>
            <person name="Gibbs R."/>
            <person name="Beeman R.W."/>
            <person name="Brown S.J."/>
            <person name="Bucher G."/>
            <person name="Friedrich M."/>
            <person name="Grimmelikhuijzen C.J."/>
            <person name="Klingler M."/>
            <person name="Lorenzen M."/>
            <person name="Richards S."/>
            <person name="Roth S."/>
            <person name="Schroder R."/>
            <person name="Tautz D."/>
            <person name="Zdobnov E.M."/>
            <person name="Muzny D."/>
            <person name="Gibbs R.A."/>
            <person name="Weinstock G.M."/>
            <person name="Attaway T."/>
            <person name="Bell S."/>
            <person name="Buhay C.J."/>
            <person name="Chandrabose M.N."/>
            <person name="Chavez D."/>
            <person name="Clerk-Blankenburg K.P."/>
            <person name="Cree A."/>
            <person name="Dao M."/>
            <person name="Davis C."/>
            <person name="Chacko J."/>
            <person name="Dinh H."/>
            <person name="Dugan-Rocha S."/>
            <person name="Fowler G."/>
            <person name="Garner T.T."/>
            <person name="Garnes J."/>
            <person name="Gnirke A."/>
            <person name="Hawes A."/>
            <person name="Hernandez J."/>
            <person name="Hines S."/>
            <person name="Holder M."/>
            <person name="Hume J."/>
            <person name="Jhangiani S.N."/>
            <person name="Joshi V."/>
            <person name="Khan Z.M."/>
            <person name="Jackson L."/>
            <person name="Kovar C."/>
            <person name="Kowis A."/>
            <person name="Lee S."/>
            <person name="Lewis L.R."/>
            <person name="Margolis J."/>
            <person name="Morgan M."/>
            <person name="Nazareth L.V."/>
            <person name="Nguyen N."/>
            <person name="Okwuonu G."/>
            <person name="Parker D."/>
            <person name="Richards S."/>
            <person name="Ruiz S.J."/>
            <person name="Santibanez J."/>
            <person name="Savard J."/>
            <person name="Scherer S.E."/>
            <person name="Schneider B."/>
            <person name="Sodergren E."/>
            <person name="Tautz D."/>
            <person name="Vattahil S."/>
            <person name="Villasana D."/>
            <person name="White C.S."/>
            <person name="Wright R."/>
            <person name="Park Y."/>
            <person name="Beeman R.W."/>
            <person name="Lord J."/>
            <person name="Oppert B."/>
            <person name="Lorenzen M."/>
            <person name="Brown S."/>
            <person name="Wang L."/>
            <person name="Savard J."/>
            <person name="Tautz D."/>
            <person name="Richards S."/>
            <person name="Weinstock G."/>
            <person name="Gibbs R.A."/>
            <person name="Liu Y."/>
            <person name="Worley K."/>
            <person name="Weinstock G."/>
            <person name="Elsik C.G."/>
            <person name="Reese J.T."/>
            <person name="Elhaik E."/>
            <person name="Landan G."/>
            <person name="Graur D."/>
            <person name="Arensburger P."/>
            <person name="Atkinson P."/>
            <person name="Beeman R.W."/>
            <person name="Beidler J."/>
            <person name="Brown S.J."/>
            <person name="Demuth J.P."/>
            <person name="Drury D.W."/>
            <person name="Du Y.Z."/>
            <person name="Fujiwara H."/>
            <person name="Lorenzen M."/>
            <person name="Maselli V."/>
            <person name="Osanai M."/>
            <person name="Park Y."/>
            <person name="Robertson H.M."/>
            <person name="Tu Z."/>
            <person name="Wang J.J."/>
            <person name="Wang S."/>
            <person name="Richards S."/>
            <person name="Song H."/>
            <person name="Zhang L."/>
            <person name="Sodergren E."/>
            <person name="Werner D."/>
            <person name="Stanke M."/>
            <person name="Morgenstern B."/>
            <person name="Solovyev V."/>
            <person name="Kosarev P."/>
            <person name="Brown G."/>
            <person name="Chen H.C."/>
            <person name="Ermolaeva O."/>
            <person name="Hlavina W."/>
            <person name="Kapustin Y."/>
            <person name="Kiryutin B."/>
            <person name="Kitts P."/>
            <person name="Maglott D."/>
            <person name="Pruitt K."/>
            <person name="Sapojnikov V."/>
            <person name="Souvorov A."/>
            <person name="Mackey A.J."/>
            <person name="Waterhouse R.M."/>
            <person name="Wyder S."/>
            <person name="Zdobnov E.M."/>
            <person name="Zdobnov E.M."/>
            <person name="Wyder S."/>
            <person name="Kriventseva E.V."/>
            <person name="Kadowaki T."/>
            <person name="Bork P."/>
            <person name="Aranda M."/>
            <person name="Bao R."/>
            <person name="Beermann A."/>
            <person name="Berns N."/>
            <person name="Bolognesi R."/>
            <person name="Bonneton F."/>
            <person name="Bopp D."/>
            <person name="Brown S.J."/>
            <person name="Bucher G."/>
            <person name="Butts T."/>
            <person name="Chaumot A."/>
            <person name="Denell R.E."/>
            <person name="Ferrier D.E."/>
            <person name="Friedrich M."/>
            <person name="Gordon C.M."/>
            <person name="Jindra M."/>
            <person name="Klingler M."/>
            <person name="Lan Q."/>
            <person name="Lattorff H.M."/>
            <person name="Laudet V."/>
            <person name="von Levetsow C."/>
            <person name="Liu Z."/>
            <person name="Lutz R."/>
            <person name="Lynch J.A."/>
            <person name="da Fonseca R.N."/>
            <person name="Posnien N."/>
            <person name="Reuter R."/>
            <person name="Roth S."/>
            <person name="Savard J."/>
            <person name="Schinko J.B."/>
            <person name="Schmitt C."/>
            <person name="Schoppmeier M."/>
            <person name="Schroder R."/>
            <person name="Shippy T.D."/>
            <person name="Simonnet F."/>
            <person name="Marques-Souza H."/>
            <person name="Tautz D."/>
            <person name="Tomoyasu Y."/>
            <person name="Trauner J."/>
            <person name="Van der Zee M."/>
            <person name="Vervoort M."/>
            <person name="Wittkopp N."/>
            <person name="Wimmer E.A."/>
            <person name="Yang X."/>
            <person name="Jones A.K."/>
            <person name="Sattelle D.B."/>
            <person name="Ebert P.R."/>
            <person name="Nelson D."/>
            <person name="Scott J.G."/>
            <person name="Beeman R.W."/>
            <person name="Muthukrishnan S."/>
            <person name="Kramer K.J."/>
            <person name="Arakane Y."/>
            <person name="Beeman R.W."/>
            <person name="Zhu Q."/>
            <person name="Hogenkamp D."/>
            <person name="Dixit R."/>
            <person name="Oppert B."/>
            <person name="Jiang H."/>
            <person name="Zou Z."/>
            <person name="Marshall J."/>
            <person name="Elpidina E."/>
            <person name="Vinokurov K."/>
            <person name="Oppert C."/>
            <person name="Zou Z."/>
            <person name="Evans J."/>
            <person name="Lu Z."/>
            <person name="Zhao P."/>
            <person name="Sumathipala N."/>
            <person name="Altincicek B."/>
            <person name="Vilcinskas A."/>
            <person name="Williams M."/>
            <person name="Hultmark D."/>
            <person name="Hetru C."/>
            <person name="Jiang H."/>
            <person name="Grimmelikhuijzen C.J."/>
            <person name="Hauser F."/>
            <person name="Cazzamali G."/>
            <person name="Williamson M."/>
            <person name="Park Y."/>
            <person name="Li B."/>
            <person name="Tanaka Y."/>
            <person name="Predel R."/>
            <person name="Neupert S."/>
            <person name="Schachtner J."/>
            <person name="Verleyen P."/>
            <person name="Raible F."/>
            <person name="Bork P."/>
            <person name="Friedrich M."/>
            <person name="Walden K.K."/>
            <person name="Robertson H.M."/>
            <person name="Angeli S."/>
            <person name="Foret S."/>
            <person name="Bucher G."/>
            <person name="Schuetz S."/>
            <person name="Maleszka R."/>
            <person name="Wimmer E.A."/>
            <person name="Beeman R.W."/>
            <person name="Lorenzen M."/>
            <person name="Tomoyasu Y."/>
            <person name="Miller S.C."/>
            <person name="Grossmann D."/>
            <person name="Bucher G."/>
        </authorList>
    </citation>
    <scope>NUCLEOTIDE SEQUENCE [LARGE SCALE GENOMIC DNA]</scope>
    <source>
        <strain evidence="5 6">Georgia GA2</strain>
    </source>
</reference>
<feature type="compositionally biased region" description="Basic and acidic residues" evidence="3">
    <location>
        <begin position="447"/>
        <end position="460"/>
    </location>
</feature>
<sequence length="836" mass="95062">MRRKSARNAQKASPEKALKETETPPKTRRSRRRKRSPSKSSESEDEVLTITKRAPLEATPDTTTKSHTPSDEETCDEPVWKVTSSEDTPKGEIQKLKICLTRPSPDSPDKSKTRRSKSNSQTEDDATSSEDKSSTRRTRSRGSPLVRNDGLSSQDGDEEVEEKKGKGKSKGKHKSKIEKSPHLSEPEIQPNNEISENVQVTPQSPSIDKRVDNENDSKVDADDKNINESVQRQENVNDVDKEQLGNKTESQDDESDDEPLSIIKKNVSVDKPVTENKQPETTNEPSEHQEPDQEVQTQIDVKQDQVEEQAPEKPEEIAITEVETETPEDKPSEIAITHEESSKETEAEKAEDISASLNETQDVEMASVEEKSEQTTAISEDKPEMEEPQVSESIADSENVEVCQQPPQKTPEVPVESTEVLKESARIEKSPRDNKDRHRSPRRQLRRSNDYAKPDSKEEPVNSGPIKPFKTKHSWERSLSSAPSLLKVDLDSIQIVCPTIEFPEEPDLSLELEKERRKSVTETSGKKLERKVSVEYKSDTSERPSFEKQNSVNSSTQDGEDNSNIIAFNRKISIVDDTASKLKPPPSPAKNPVSNILYITNLVRPFTVKQLKELLERTGKVQEDGFWTDRIKSKCYVQYETQEEAEATRNALHGVQWPIGNGKKLIIDFATAEDMENAKNPPAPPPAPVPDTNVSTKENLEPAESKHDKASKEVEKKRPEGPVREWDIGKKDVRRDRSRSRERSRKHRRTPSPSDDFITRKQRKAEDSVPQKLMDDLFLKTKATPSIYWQPLSPEEISMKQQQRLIRMEEHKRRMEENSRMKGREMGRGAFRRRYD</sequence>
<proteinExistence type="predicted"/>
<dbReference type="SUPFAM" id="SSF54928">
    <property type="entry name" value="RNA-binding domain, RBD"/>
    <property type="match status" value="1"/>
</dbReference>
<dbReference type="CDD" id="cd12432">
    <property type="entry name" value="RRM_ACINU"/>
    <property type="match status" value="1"/>
</dbReference>
<dbReference type="PROSITE" id="PS50102">
    <property type="entry name" value="RRM"/>
    <property type="match status" value="1"/>
</dbReference>
<dbReference type="InterPro" id="IPR034257">
    <property type="entry name" value="Acinus_RRM"/>
</dbReference>
<dbReference type="AlphaFoldDB" id="D6WKZ2"/>
<keyword evidence="6" id="KW-1185">Reference proteome</keyword>
<dbReference type="Proteomes" id="UP000007266">
    <property type="component" value="Linkage group 5"/>
</dbReference>
<dbReference type="STRING" id="7070.D6WKZ2"/>
<feature type="compositionally biased region" description="Basic and acidic residues" evidence="3">
    <location>
        <begin position="207"/>
        <end position="226"/>
    </location>
</feature>
<feature type="domain" description="RRM" evidence="4">
    <location>
        <begin position="595"/>
        <end position="672"/>
    </location>
</feature>
<feature type="compositionally biased region" description="Basic and acidic residues" evidence="3">
    <location>
        <begin position="327"/>
        <end position="352"/>
    </location>
</feature>
<evidence type="ECO:0000256" key="1">
    <source>
        <dbReference type="ARBA" id="ARBA00022884"/>
    </source>
</evidence>
<feature type="compositionally biased region" description="Polar residues" evidence="3">
    <location>
        <begin position="227"/>
        <end position="236"/>
    </location>
</feature>
<dbReference type="SMART" id="SM00360">
    <property type="entry name" value="RRM"/>
    <property type="match status" value="1"/>
</dbReference>
<feature type="compositionally biased region" description="Basic and acidic residues" evidence="3">
    <location>
        <begin position="698"/>
        <end position="741"/>
    </location>
</feature>
<feature type="region of interest" description="Disordered" evidence="3">
    <location>
        <begin position="676"/>
        <end position="770"/>
    </location>
</feature>
<dbReference type="InParanoid" id="D6WKZ2"/>
<dbReference type="InterPro" id="IPR000504">
    <property type="entry name" value="RRM_dom"/>
</dbReference>
<feature type="region of interest" description="Disordered" evidence="3">
    <location>
        <begin position="810"/>
        <end position="836"/>
    </location>
</feature>
<feature type="compositionally biased region" description="Basic and acidic residues" evidence="3">
    <location>
        <begin position="419"/>
        <end position="436"/>
    </location>
</feature>
<dbReference type="InterPro" id="IPR035979">
    <property type="entry name" value="RBD_domain_sf"/>
</dbReference>
<feature type="compositionally biased region" description="Basic residues" evidence="3">
    <location>
        <begin position="26"/>
        <end position="37"/>
    </location>
</feature>
<feature type="compositionally biased region" description="Basic and acidic residues" evidence="3">
    <location>
        <begin position="511"/>
        <end position="546"/>
    </location>
</feature>
<dbReference type="InterPro" id="IPR032552">
    <property type="entry name" value="RSB_motif"/>
</dbReference>
<dbReference type="Gene3D" id="3.30.70.330">
    <property type="match status" value="1"/>
</dbReference>
<feature type="compositionally biased region" description="Polar residues" evidence="3">
    <location>
        <begin position="547"/>
        <end position="562"/>
    </location>
</feature>
<reference evidence="5 6" key="2">
    <citation type="journal article" date="2010" name="Nucleic Acids Res.">
        <title>BeetleBase in 2010: revisions to provide comprehensive genomic information for Tribolium castaneum.</title>
        <authorList>
            <person name="Kim H.S."/>
            <person name="Murphy T."/>
            <person name="Xia J."/>
            <person name="Caragea D."/>
            <person name="Park Y."/>
            <person name="Beeman R.W."/>
            <person name="Lorenzen M.D."/>
            <person name="Butcher S."/>
            <person name="Manak J.R."/>
            <person name="Brown S.J."/>
        </authorList>
    </citation>
    <scope>GENOME REANNOTATION</scope>
    <source>
        <strain evidence="5 6">Georgia GA2</strain>
    </source>
</reference>
<dbReference type="GO" id="GO:0061574">
    <property type="term" value="C:ASAP complex"/>
    <property type="evidence" value="ECO:0000318"/>
    <property type="project" value="GO_Central"/>
</dbReference>
<name>D6WKZ2_TRICA</name>
<protein>
    <recommendedName>
        <fullName evidence="4">RRM domain-containing protein</fullName>
    </recommendedName>
</protein>
<evidence type="ECO:0000256" key="3">
    <source>
        <dbReference type="SAM" id="MobiDB-lite"/>
    </source>
</evidence>
<keyword evidence="1 2" id="KW-0694">RNA-binding</keyword>
<dbReference type="GO" id="GO:0003723">
    <property type="term" value="F:RNA binding"/>
    <property type="evidence" value="ECO:0007669"/>
    <property type="project" value="UniProtKB-UniRule"/>
</dbReference>
<evidence type="ECO:0000313" key="5">
    <source>
        <dbReference type="EMBL" id="EFA04040.1"/>
    </source>
</evidence>
<feature type="region of interest" description="Disordered" evidence="3">
    <location>
        <begin position="506"/>
        <end position="562"/>
    </location>
</feature>
<dbReference type="InterPro" id="IPR052793">
    <property type="entry name" value="EJC-associated_protein"/>
</dbReference>
<dbReference type="OrthoDB" id="5348404at2759"/>